<protein>
    <submittedName>
        <fullName evidence="1">Pore-forming ESAT-6 family protein</fullName>
    </submittedName>
</protein>
<organism evidence="1 2">
    <name type="scientific">Actinomyces respiraculi</name>
    <dbReference type="NCBI Taxonomy" id="2744574"/>
    <lineage>
        <taxon>Bacteria</taxon>
        <taxon>Bacillati</taxon>
        <taxon>Actinomycetota</taxon>
        <taxon>Actinomycetes</taxon>
        <taxon>Actinomycetales</taxon>
        <taxon>Actinomycetaceae</taxon>
        <taxon>Actinomyces</taxon>
    </lineage>
</organism>
<dbReference type="AlphaFoldDB" id="A0A7T0PYJ2"/>
<dbReference type="NCBIfam" id="NF035935">
    <property type="entry name" value="ESAT6_3"/>
    <property type="match status" value="1"/>
</dbReference>
<reference evidence="1 2" key="1">
    <citation type="submission" date="2020-11" db="EMBL/GenBank/DDBJ databases">
        <title>Actinomyces sp. ZJ750.</title>
        <authorList>
            <person name="Zhou J."/>
        </authorList>
    </citation>
    <scope>NUCLEOTIDE SEQUENCE [LARGE SCALE GENOMIC DNA]</scope>
    <source>
        <strain evidence="1 2">ZJ750</strain>
    </source>
</reference>
<evidence type="ECO:0000313" key="1">
    <source>
        <dbReference type="EMBL" id="QPL06715.1"/>
    </source>
</evidence>
<keyword evidence="2" id="KW-1185">Reference proteome</keyword>
<dbReference type="KEGG" id="arep:ID810_11670"/>
<dbReference type="InterPro" id="IPR048032">
    <property type="entry name" value="ESAT6-like"/>
</dbReference>
<sequence>MELRSYDIGASEAAQANFNDVASQLEALISQRDADVRDAMAQYQADGVSEDYRAKEARWNRAASEVRTIISNLRASMQRTDESASTALSKAGAAVEGMG</sequence>
<gene>
    <name evidence="1" type="ORF">ID810_11670</name>
</gene>
<evidence type="ECO:0000313" key="2">
    <source>
        <dbReference type="Proteomes" id="UP000594637"/>
    </source>
</evidence>
<name>A0A7T0PYJ2_9ACTO</name>
<proteinExistence type="predicted"/>
<accession>A0A7T0PYJ2</accession>
<dbReference type="Proteomes" id="UP000594637">
    <property type="component" value="Chromosome"/>
</dbReference>
<dbReference type="Gene3D" id="1.10.287.1060">
    <property type="entry name" value="ESAT-6-like"/>
    <property type="match status" value="1"/>
</dbReference>
<dbReference type="EMBL" id="CP063989">
    <property type="protein sequence ID" value="QPL06715.1"/>
    <property type="molecule type" value="Genomic_DNA"/>
</dbReference>